<reference evidence="1 2" key="1">
    <citation type="submission" date="2016-08" db="EMBL/GenBank/DDBJ databases">
        <authorList>
            <person name="Seilhamer J.J."/>
        </authorList>
    </citation>
    <scope>NUCLEOTIDE SEQUENCE [LARGE SCALE GENOMIC DNA]</scope>
    <source>
        <strain evidence="1 2">PH27A</strain>
    </source>
</reference>
<dbReference type="STRING" id="197479.BFW38_12360"/>
<gene>
    <name evidence="1" type="ORF">BFW38_12360</name>
</gene>
<comment type="caution">
    <text evidence="1">The sequence shown here is derived from an EMBL/GenBank/DDBJ whole genome shotgun (WGS) entry which is preliminary data.</text>
</comment>
<dbReference type="EMBL" id="MDTQ01000001">
    <property type="protein sequence ID" value="ODC04204.1"/>
    <property type="molecule type" value="Genomic_DNA"/>
</dbReference>
<proteinExistence type="predicted"/>
<organism evidence="1 2">
    <name type="scientific">Terasakiispira papahanaumokuakeensis</name>
    <dbReference type="NCBI Taxonomy" id="197479"/>
    <lineage>
        <taxon>Bacteria</taxon>
        <taxon>Pseudomonadati</taxon>
        <taxon>Pseudomonadota</taxon>
        <taxon>Gammaproteobacteria</taxon>
        <taxon>Oceanospirillales</taxon>
        <taxon>Terasakiispira</taxon>
    </lineage>
</organism>
<sequence length="104" mass="11937">MEEAQTAAPQKAGICWIQEAQWPRLLDIAEDHDLLESTWEEWRAKTEEMIEVFATRQIFIDRVEVDVEELLAWCNEKGKPVNASSRAEYVTAKMMAQKALPSAD</sequence>
<keyword evidence="2" id="KW-1185">Reference proteome</keyword>
<evidence type="ECO:0000313" key="1">
    <source>
        <dbReference type="EMBL" id="ODC04204.1"/>
    </source>
</evidence>
<name>A0A1E2VB57_9GAMM</name>
<evidence type="ECO:0000313" key="2">
    <source>
        <dbReference type="Proteomes" id="UP000094291"/>
    </source>
</evidence>
<accession>A0A1E2VB57</accession>
<dbReference type="AlphaFoldDB" id="A0A1E2VB57"/>
<dbReference type="RefSeq" id="WP_068999134.1">
    <property type="nucleotide sequence ID" value="NZ_MDTQ01000001.1"/>
</dbReference>
<protein>
    <submittedName>
        <fullName evidence="1">Uncharacterized protein</fullName>
    </submittedName>
</protein>
<dbReference type="Proteomes" id="UP000094291">
    <property type="component" value="Unassembled WGS sequence"/>
</dbReference>
<dbReference type="OrthoDB" id="7269818at2"/>